<name>A0A242MV14_CABSO</name>
<sequence length="66" mass="7537">MKDITRHSAGYKLARQLWMTRFEMALIVYKPEAAVGIDWNTAGLLYEADFPEQTAAPRYCELLEAA</sequence>
<comment type="caution">
    <text evidence="1">The sequence shown here is derived from an EMBL/GenBank/DDBJ whole genome shotgun (WGS) entry which is preliminary data.</text>
</comment>
<accession>A0A242MV14</accession>
<dbReference type="EMBL" id="NBTZ01000052">
    <property type="protein sequence ID" value="OTP75277.1"/>
    <property type="molecule type" value="Genomic_DNA"/>
</dbReference>
<proteinExistence type="predicted"/>
<reference evidence="1 2" key="1">
    <citation type="submission" date="2017-03" db="EMBL/GenBank/DDBJ databases">
        <title>Genome analysis of strain PAMC 26577.</title>
        <authorList>
            <person name="Oh H.-M."/>
            <person name="Yang J.-A."/>
        </authorList>
    </citation>
    <scope>NUCLEOTIDE SEQUENCE [LARGE SCALE GENOMIC DNA]</scope>
    <source>
        <strain evidence="1 2">PAMC 26577</strain>
    </source>
</reference>
<dbReference type="RefSeq" id="WP_062003119.1">
    <property type="nucleotide sequence ID" value="NZ_MSRG01000008.1"/>
</dbReference>
<protein>
    <submittedName>
        <fullName evidence="1">Uncharacterized protein</fullName>
    </submittedName>
</protein>
<evidence type="ECO:0000313" key="1">
    <source>
        <dbReference type="EMBL" id="OTP75277.1"/>
    </source>
</evidence>
<gene>
    <name evidence="1" type="ORF">PAMC26577_13465</name>
</gene>
<organism evidence="1 2">
    <name type="scientific">Caballeronia sordidicola</name>
    <name type="common">Burkholderia sordidicola</name>
    <dbReference type="NCBI Taxonomy" id="196367"/>
    <lineage>
        <taxon>Bacteria</taxon>
        <taxon>Pseudomonadati</taxon>
        <taxon>Pseudomonadota</taxon>
        <taxon>Betaproteobacteria</taxon>
        <taxon>Burkholderiales</taxon>
        <taxon>Burkholderiaceae</taxon>
        <taxon>Caballeronia</taxon>
    </lineage>
</organism>
<dbReference type="Proteomes" id="UP000195221">
    <property type="component" value="Unassembled WGS sequence"/>
</dbReference>
<dbReference type="AlphaFoldDB" id="A0A242MV14"/>
<evidence type="ECO:0000313" key="2">
    <source>
        <dbReference type="Proteomes" id="UP000195221"/>
    </source>
</evidence>